<sequence length="127" mass="14852">MAGVERWSLVGRLKRAVKKIKFLLDFNVNRWKLASMIGRTSSSKRRLSFNDRPGLRAFMEEDPDPNDRDRGSARGLHRTISYPSEDDIDKRADAFIANFHRQLRFERQISLELRYYRGNSFDSATSP</sequence>
<organism evidence="2">
    <name type="scientific">Sesamum radiatum</name>
    <name type="common">Black benniseed</name>
    <dbReference type="NCBI Taxonomy" id="300843"/>
    <lineage>
        <taxon>Eukaryota</taxon>
        <taxon>Viridiplantae</taxon>
        <taxon>Streptophyta</taxon>
        <taxon>Embryophyta</taxon>
        <taxon>Tracheophyta</taxon>
        <taxon>Spermatophyta</taxon>
        <taxon>Magnoliopsida</taxon>
        <taxon>eudicotyledons</taxon>
        <taxon>Gunneridae</taxon>
        <taxon>Pentapetalae</taxon>
        <taxon>asterids</taxon>
        <taxon>lamiids</taxon>
        <taxon>Lamiales</taxon>
        <taxon>Pedaliaceae</taxon>
        <taxon>Sesamum</taxon>
    </lineage>
</organism>
<protein>
    <recommendedName>
        <fullName evidence="3">Cotton fiber protein</fullName>
    </recommendedName>
</protein>
<evidence type="ECO:0000313" key="2">
    <source>
        <dbReference type="EMBL" id="KAL0404580.1"/>
    </source>
</evidence>
<dbReference type="EMBL" id="JACGWJ010000008">
    <property type="protein sequence ID" value="KAL0404580.1"/>
    <property type="molecule type" value="Genomic_DNA"/>
</dbReference>
<feature type="region of interest" description="Disordered" evidence="1">
    <location>
        <begin position="55"/>
        <end position="76"/>
    </location>
</feature>
<reference evidence="2" key="1">
    <citation type="submission" date="2020-06" db="EMBL/GenBank/DDBJ databases">
        <authorList>
            <person name="Li T."/>
            <person name="Hu X."/>
            <person name="Zhang T."/>
            <person name="Song X."/>
            <person name="Zhang H."/>
            <person name="Dai N."/>
            <person name="Sheng W."/>
            <person name="Hou X."/>
            <person name="Wei L."/>
        </authorList>
    </citation>
    <scope>NUCLEOTIDE SEQUENCE</scope>
    <source>
        <strain evidence="2">G02</strain>
        <tissue evidence="2">Leaf</tissue>
    </source>
</reference>
<dbReference type="PANTHER" id="PTHR33098:SF112">
    <property type="entry name" value="COTTON FIBER PROTEIN"/>
    <property type="match status" value="1"/>
</dbReference>
<dbReference type="AlphaFoldDB" id="A0AAW2TJM5"/>
<reference evidence="2" key="2">
    <citation type="journal article" date="2024" name="Plant">
        <title>Genomic evolution and insights into agronomic trait innovations of Sesamum species.</title>
        <authorList>
            <person name="Miao H."/>
            <person name="Wang L."/>
            <person name="Qu L."/>
            <person name="Liu H."/>
            <person name="Sun Y."/>
            <person name="Le M."/>
            <person name="Wang Q."/>
            <person name="Wei S."/>
            <person name="Zheng Y."/>
            <person name="Lin W."/>
            <person name="Duan Y."/>
            <person name="Cao H."/>
            <person name="Xiong S."/>
            <person name="Wang X."/>
            <person name="Wei L."/>
            <person name="Li C."/>
            <person name="Ma Q."/>
            <person name="Ju M."/>
            <person name="Zhao R."/>
            <person name="Li G."/>
            <person name="Mu C."/>
            <person name="Tian Q."/>
            <person name="Mei H."/>
            <person name="Zhang T."/>
            <person name="Gao T."/>
            <person name="Zhang H."/>
        </authorList>
    </citation>
    <scope>NUCLEOTIDE SEQUENCE</scope>
    <source>
        <strain evidence="2">G02</strain>
    </source>
</reference>
<dbReference type="Pfam" id="PF05553">
    <property type="entry name" value="DUF761"/>
    <property type="match status" value="1"/>
</dbReference>
<evidence type="ECO:0008006" key="3">
    <source>
        <dbReference type="Google" id="ProtNLM"/>
    </source>
</evidence>
<comment type="caution">
    <text evidence="2">The sequence shown here is derived from an EMBL/GenBank/DDBJ whole genome shotgun (WGS) entry which is preliminary data.</text>
</comment>
<proteinExistence type="predicted"/>
<dbReference type="InterPro" id="IPR008480">
    <property type="entry name" value="DUF761_pln"/>
</dbReference>
<gene>
    <name evidence="2" type="ORF">Sradi_2098800</name>
</gene>
<accession>A0AAW2TJM5</accession>
<evidence type="ECO:0000256" key="1">
    <source>
        <dbReference type="SAM" id="MobiDB-lite"/>
    </source>
</evidence>
<dbReference type="PANTHER" id="PTHR33098">
    <property type="entry name" value="COTTON FIBER (DUF761)"/>
    <property type="match status" value="1"/>
</dbReference>
<name>A0AAW2TJM5_SESRA</name>